<proteinExistence type="predicted"/>
<comment type="caution">
    <text evidence="1">The sequence shown here is derived from an EMBL/GenBank/DDBJ whole genome shotgun (WGS) entry which is preliminary data.</text>
</comment>
<sequence>MREKANTGQEKQAKRMTARALTLSTLRISDNVRMKIPSVDRSRVDPLTILGVVVNVNHNGLHTIGCRGDTISTKYNRKDLEHCEIVLKPTAVDSTSLPLRSIVANESLVGGQELFHCNYRRGCETNRCKCKKSSVSCNSRCHSSMPCKNKT</sequence>
<dbReference type="Proteomes" id="UP000663829">
    <property type="component" value="Unassembled WGS sequence"/>
</dbReference>
<dbReference type="OrthoDB" id="6118340at2759"/>
<evidence type="ECO:0000313" key="1">
    <source>
        <dbReference type="EMBL" id="CAF1428480.1"/>
    </source>
</evidence>
<dbReference type="Proteomes" id="UP000681722">
    <property type="component" value="Unassembled WGS sequence"/>
</dbReference>
<keyword evidence="3" id="KW-1185">Reference proteome</keyword>
<name>A0A815N0M6_9BILA</name>
<dbReference type="EMBL" id="CAJNOQ010018430">
    <property type="protein sequence ID" value="CAF1428480.1"/>
    <property type="molecule type" value="Genomic_DNA"/>
</dbReference>
<dbReference type="EMBL" id="CAJOBC010083863">
    <property type="protein sequence ID" value="CAF4308084.1"/>
    <property type="molecule type" value="Genomic_DNA"/>
</dbReference>
<evidence type="ECO:0000313" key="3">
    <source>
        <dbReference type="Proteomes" id="UP000663829"/>
    </source>
</evidence>
<organism evidence="1 3">
    <name type="scientific">Didymodactylos carnosus</name>
    <dbReference type="NCBI Taxonomy" id="1234261"/>
    <lineage>
        <taxon>Eukaryota</taxon>
        <taxon>Metazoa</taxon>
        <taxon>Spiralia</taxon>
        <taxon>Gnathifera</taxon>
        <taxon>Rotifera</taxon>
        <taxon>Eurotatoria</taxon>
        <taxon>Bdelloidea</taxon>
        <taxon>Philodinida</taxon>
        <taxon>Philodinidae</taxon>
        <taxon>Didymodactylos</taxon>
    </lineage>
</organism>
<dbReference type="AlphaFoldDB" id="A0A815N0M6"/>
<reference evidence="1" key="1">
    <citation type="submission" date="2021-02" db="EMBL/GenBank/DDBJ databases">
        <authorList>
            <person name="Nowell W R."/>
        </authorList>
    </citation>
    <scope>NUCLEOTIDE SEQUENCE</scope>
</reference>
<accession>A0A815N0M6</accession>
<gene>
    <name evidence="1" type="ORF">GPM918_LOCUS33919</name>
    <name evidence="2" type="ORF">SRO942_LOCUS34613</name>
</gene>
<protein>
    <submittedName>
        <fullName evidence="1">Uncharacterized protein</fullName>
    </submittedName>
</protein>
<evidence type="ECO:0000313" key="2">
    <source>
        <dbReference type="EMBL" id="CAF4308084.1"/>
    </source>
</evidence>